<evidence type="ECO:0000256" key="1">
    <source>
        <dbReference type="ARBA" id="ARBA00004604"/>
    </source>
</evidence>
<feature type="region of interest" description="Disordered" evidence="8">
    <location>
        <begin position="90"/>
        <end position="112"/>
    </location>
</feature>
<comment type="subcellular location">
    <subcellularLocation>
        <location evidence="1">Nucleus</location>
        <location evidence="1">Nucleolus</location>
    </subcellularLocation>
    <subcellularLocation>
        <location evidence="2">Nucleus</location>
        <location evidence="2">Nucleoplasm</location>
    </subcellularLocation>
</comment>
<accession>A0AAD8URV7</accession>
<gene>
    <name evidence="9" type="ORF">BgAZ_105010</name>
</gene>
<dbReference type="PANTHER" id="PTHR14211">
    <property type="entry name" value="GLIOMA SUPPRESSOR CANDIDATE REGION GENE 2"/>
    <property type="match status" value="1"/>
</dbReference>
<organism evidence="9 10">
    <name type="scientific">Babesia gibsoni</name>
    <dbReference type="NCBI Taxonomy" id="33632"/>
    <lineage>
        <taxon>Eukaryota</taxon>
        <taxon>Sar</taxon>
        <taxon>Alveolata</taxon>
        <taxon>Apicomplexa</taxon>
        <taxon>Aconoidasida</taxon>
        <taxon>Piroplasmida</taxon>
        <taxon>Babesiidae</taxon>
        <taxon>Babesia</taxon>
    </lineage>
</organism>
<evidence type="ECO:0000256" key="7">
    <source>
        <dbReference type="SAM" id="Coils"/>
    </source>
</evidence>
<name>A0AAD8URV7_BABGI</name>
<keyword evidence="5" id="KW-0690">Ribosome biogenesis</keyword>
<dbReference type="GO" id="GO:0005730">
    <property type="term" value="C:nucleolus"/>
    <property type="evidence" value="ECO:0007669"/>
    <property type="project" value="UniProtKB-SubCell"/>
</dbReference>
<evidence type="ECO:0000256" key="6">
    <source>
        <dbReference type="ARBA" id="ARBA00023242"/>
    </source>
</evidence>
<sequence>MAGKKNWKRIDVSSIHESLVESNIAKTARRRPISEDIVIDVVGRPPSKKIAKKLKSPKYVGTLAQRGNVERKKLIKLVKRLKVDSDRIEIDEPESPEKPAVDDIWADNGTKKGTRRSKDLNLYQVIPAVAVPHSGQSYNPDPSAYEELVNAVVEAIPKNERQSDEPLTDLIREALPSLELENLSLRRKQKLGYLIVQNKVDEKAVLEVLQEDSGDDSDAEEEEDVSLEQDTQRRSKKLKRKTKAQRNRQKIHMENMRKIMLKKKMKQLEHDIQNIKSNMKVLEEKDKAAGDSKAERLQAYLHRLIEGKAQTRFGNKVYHADPEEVALPDEITPSVRKLQTPLKSPIDNVVRSIYRRGLVPAPPVLDRNYRNFVSKKVIKRSMKYKSKLLEGTT</sequence>
<dbReference type="GO" id="GO:0008097">
    <property type="term" value="F:5S rRNA binding"/>
    <property type="evidence" value="ECO:0007669"/>
    <property type="project" value="TreeGrafter"/>
</dbReference>
<feature type="coiled-coil region" evidence="7">
    <location>
        <begin position="258"/>
        <end position="285"/>
    </location>
</feature>
<keyword evidence="10" id="KW-1185">Reference proteome</keyword>
<dbReference type="Proteomes" id="UP001230268">
    <property type="component" value="Unassembled WGS sequence"/>
</dbReference>
<evidence type="ECO:0000256" key="3">
    <source>
        <dbReference type="ARBA" id="ARBA00008838"/>
    </source>
</evidence>
<evidence type="ECO:0000256" key="5">
    <source>
        <dbReference type="ARBA" id="ARBA00022517"/>
    </source>
</evidence>
<evidence type="ECO:0000313" key="10">
    <source>
        <dbReference type="Proteomes" id="UP001230268"/>
    </source>
</evidence>
<protein>
    <recommendedName>
        <fullName evidence="4">Ribosome biogenesis protein NOP53</fullName>
    </recommendedName>
</protein>
<dbReference type="AlphaFoldDB" id="A0AAD8URV7"/>
<evidence type="ECO:0000256" key="4">
    <source>
        <dbReference type="ARBA" id="ARBA00018339"/>
    </source>
</evidence>
<comment type="similarity">
    <text evidence="3">Belongs to the NOP53 family.</text>
</comment>
<dbReference type="GO" id="GO:0005654">
    <property type="term" value="C:nucleoplasm"/>
    <property type="evidence" value="ECO:0007669"/>
    <property type="project" value="UniProtKB-SubCell"/>
</dbReference>
<dbReference type="GO" id="GO:0006364">
    <property type="term" value="P:rRNA processing"/>
    <property type="evidence" value="ECO:0007669"/>
    <property type="project" value="TreeGrafter"/>
</dbReference>
<evidence type="ECO:0000256" key="8">
    <source>
        <dbReference type="SAM" id="MobiDB-lite"/>
    </source>
</evidence>
<feature type="compositionally biased region" description="Acidic residues" evidence="8">
    <location>
        <begin position="211"/>
        <end position="227"/>
    </location>
</feature>
<dbReference type="PANTHER" id="PTHR14211:SF7">
    <property type="entry name" value="RIBOSOME BIOGENESIS PROTEIN NOP53"/>
    <property type="match status" value="1"/>
</dbReference>
<feature type="region of interest" description="Disordered" evidence="8">
    <location>
        <begin position="211"/>
        <end position="248"/>
    </location>
</feature>
<dbReference type="InterPro" id="IPR011687">
    <property type="entry name" value="Nop53/GLTSCR2"/>
</dbReference>
<feature type="compositionally biased region" description="Basic residues" evidence="8">
    <location>
        <begin position="234"/>
        <end position="248"/>
    </location>
</feature>
<feature type="compositionally biased region" description="Basic and acidic residues" evidence="8">
    <location>
        <begin position="90"/>
        <end position="101"/>
    </location>
</feature>
<dbReference type="EMBL" id="JAVEPI010000001">
    <property type="protein sequence ID" value="KAK1444595.1"/>
    <property type="molecule type" value="Genomic_DNA"/>
</dbReference>
<reference evidence="9" key="1">
    <citation type="submission" date="2023-08" db="EMBL/GenBank/DDBJ databases">
        <title>Draft sequence of the Babesia gibsoni genome.</title>
        <authorList>
            <person name="Yamagishi J.Y."/>
            <person name="Xuan X.X."/>
        </authorList>
    </citation>
    <scope>NUCLEOTIDE SEQUENCE</scope>
    <source>
        <strain evidence="9">Azabu</strain>
    </source>
</reference>
<proteinExistence type="inferred from homology"/>
<keyword evidence="6" id="KW-0539">Nucleus</keyword>
<keyword evidence="7" id="KW-0175">Coiled coil</keyword>
<dbReference type="Pfam" id="PF07767">
    <property type="entry name" value="Nop53"/>
    <property type="match status" value="1"/>
</dbReference>
<evidence type="ECO:0000256" key="2">
    <source>
        <dbReference type="ARBA" id="ARBA00004642"/>
    </source>
</evidence>
<evidence type="ECO:0000313" key="9">
    <source>
        <dbReference type="EMBL" id="KAK1444595.1"/>
    </source>
</evidence>
<dbReference type="GO" id="GO:0000027">
    <property type="term" value="P:ribosomal large subunit assembly"/>
    <property type="evidence" value="ECO:0007669"/>
    <property type="project" value="TreeGrafter"/>
</dbReference>
<comment type="caution">
    <text evidence="9">The sequence shown here is derived from an EMBL/GenBank/DDBJ whole genome shotgun (WGS) entry which is preliminary data.</text>
</comment>